<protein>
    <submittedName>
        <fullName evidence="2">Aromatase/cyclase</fullName>
    </submittedName>
</protein>
<comment type="caution">
    <text evidence="2">The sequence shown here is derived from an EMBL/GenBank/DDBJ whole genome shotgun (WGS) entry which is preliminary data.</text>
</comment>
<feature type="domain" description="Coenzyme Q-binding protein COQ10 START" evidence="1">
    <location>
        <begin position="125"/>
        <end position="251"/>
    </location>
</feature>
<name>A0ABW6R5B8_9NOCA</name>
<dbReference type="RefSeq" id="WP_107657108.1">
    <property type="nucleotide sequence ID" value="NZ_JBIAPI010000013.1"/>
</dbReference>
<dbReference type="Pfam" id="PF03364">
    <property type="entry name" value="Polyketide_cyc"/>
    <property type="match status" value="1"/>
</dbReference>
<sequence length="280" mass="30994">MIIHTIIYRFANSVSEQDRDQFFTGLRALAESSDLIEQFGHGPHIRLPVDDGAQGVTADAIAQFSCRTIADLRTFSELPHVHGFISQWRSKITYDAAYANHEDLLARRTPTNGATMHHTEHTVTVEAPVDVVWGVLADVEGYAKIFPPTQQVTILEESPTHQIARLVVEVSGANQSWVSRRDLDADRHVIAYQQLEKAPLMGHMGGEWRALPLDDDRTQLVLTHDFVAREPVDGKVAGKYTYAEADEMLQAAVERNSVADLAAVKMEAERITAELAGTAA</sequence>
<accession>A0ABW6R5B8</accession>
<evidence type="ECO:0000313" key="3">
    <source>
        <dbReference type="Proteomes" id="UP001601948"/>
    </source>
</evidence>
<dbReference type="Gene3D" id="3.30.530.20">
    <property type="match status" value="1"/>
</dbReference>
<dbReference type="Proteomes" id="UP001601948">
    <property type="component" value="Unassembled WGS sequence"/>
</dbReference>
<gene>
    <name evidence="2" type="ORF">ACFYV7_36160</name>
</gene>
<keyword evidence="3" id="KW-1185">Reference proteome</keyword>
<evidence type="ECO:0000313" key="2">
    <source>
        <dbReference type="EMBL" id="MFF3228277.1"/>
    </source>
</evidence>
<evidence type="ECO:0000259" key="1">
    <source>
        <dbReference type="Pfam" id="PF03364"/>
    </source>
</evidence>
<dbReference type="CDD" id="cd08861">
    <property type="entry name" value="OtcD1_ARO-CYC_like"/>
    <property type="match status" value="1"/>
</dbReference>
<reference evidence="2 3" key="1">
    <citation type="submission" date="2024-10" db="EMBL/GenBank/DDBJ databases">
        <title>The Natural Products Discovery Center: Release of the First 8490 Sequenced Strains for Exploring Actinobacteria Biosynthetic Diversity.</title>
        <authorList>
            <person name="Kalkreuter E."/>
            <person name="Kautsar S.A."/>
            <person name="Yang D."/>
            <person name="Bader C.D."/>
            <person name="Teijaro C.N."/>
            <person name="Fluegel L."/>
            <person name="Davis C.M."/>
            <person name="Simpson J.R."/>
            <person name="Lauterbach L."/>
            <person name="Steele A.D."/>
            <person name="Gui C."/>
            <person name="Meng S."/>
            <person name="Li G."/>
            <person name="Viehrig K."/>
            <person name="Ye F."/>
            <person name="Su P."/>
            <person name="Kiefer A.F."/>
            <person name="Nichols A."/>
            <person name="Cepeda A.J."/>
            <person name="Yan W."/>
            <person name="Fan B."/>
            <person name="Jiang Y."/>
            <person name="Adhikari A."/>
            <person name="Zheng C.-J."/>
            <person name="Schuster L."/>
            <person name="Cowan T.M."/>
            <person name="Smanski M.J."/>
            <person name="Chevrette M.G."/>
            <person name="De Carvalho L.P.S."/>
            <person name="Shen B."/>
        </authorList>
    </citation>
    <scope>NUCLEOTIDE SEQUENCE [LARGE SCALE GENOMIC DNA]</scope>
    <source>
        <strain evidence="2 3">NPDC003040</strain>
    </source>
</reference>
<organism evidence="2 3">
    <name type="scientific">Nocardia suismassiliense</name>
    <dbReference type="NCBI Taxonomy" id="2077092"/>
    <lineage>
        <taxon>Bacteria</taxon>
        <taxon>Bacillati</taxon>
        <taxon>Actinomycetota</taxon>
        <taxon>Actinomycetes</taxon>
        <taxon>Mycobacteriales</taxon>
        <taxon>Nocardiaceae</taxon>
        <taxon>Nocardia</taxon>
    </lineage>
</organism>
<dbReference type="SUPFAM" id="SSF55961">
    <property type="entry name" value="Bet v1-like"/>
    <property type="match status" value="1"/>
</dbReference>
<proteinExistence type="predicted"/>
<dbReference type="InterPro" id="IPR005031">
    <property type="entry name" value="COQ10_START"/>
</dbReference>
<dbReference type="EMBL" id="JBIAPI010000013">
    <property type="protein sequence ID" value="MFF3228277.1"/>
    <property type="molecule type" value="Genomic_DNA"/>
</dbReference>
<dbReference type="InterPro" id="IPR023393">
    <property type="entry name" value="START-like_dom_sf"/>
</dbReference>